<dbReference type="Pfam" id="PF13484">
    <property type="entry name" value="Fer4_16"/>
    <property type="match status" value="1"/>
</dbReference>
<evidence type="ECO:0000256" key="9">
    <source>
        <dbReference type="HAMAP-Rule" id="MF_00916"/>
    </source>
</evidence>
<feature type="binding site" evidence="9">
    <location>
        <position position="203"/>
    </location>
    <ligand>
        <name>[4Fe-4S] cluster</name>
        <dbReference type="ChEBI" id="CHEBI:49883"/>
        <label>1</label>
    </ligand>
</feature>
<gene>
    <name evidence="9 11" type="primary">queG</name>
    <name evidence="11" type="ORF">WLF18_15590</name>
</gene>
<comment type="catalytic activity">
    <reaction evidence="9">
        <text>epoxyqueuosine(34) in tRNA + AH2 = queuosine(34) in tRNA + A + H2O</text>
        <dbReference type="Rhea" id="RHEA:32159"/>
        <dbReference type="Rhea" id="RHEA-COMP:18571"/>
        <dbReference type="Rhea" id="RHEA-COMP:18582"/>
        <dbReference type="ChEBI" id="CHEBI:13193"/>
        <dbReference type="ChEBI" id="CHEBI:15377"/>
        <dbReference type="ChEBI" id="CHEBI:17499"/>
        <dbReference type="ChEBI" id="CHEBI:194431"/>
        <dbReference type="ChEBI" id="CHEBI:194443"/>
        <dbReference type="EC" id="1.17.99.6"/>
    </reaction>
</comment>
<comment type="subunit">
    <text evidence="9">Monomer.</text>
</comment>
<dbReference type="InterPro" id="IPR013542">
    <property type="entry name" value="QueG_DUF1730"/>
</dbReference>
<dbReference type="InterPro" id="IPR017896">
    <property type="entry name" value="4Fe4S_Fe-S-bd"/>
</dbReference>
<comment type="pathway">
    <text evidence="9">tRNA modification; tRNA-queuosine biosynthesis.</text>
</comment>
<keyword evidence="8 9" id="KW-0411">Iron-sulfur</keyword>
<comment type="caution">
    <text evidence="9">Lacks conserved residue(s) required for the propagation of feature annotation.</text>
</comment>
<reference evidence="11 12" key="1">
    <citation type="submission" date="2024-03" db="EMBL/GenBank/DDBJ databases">
        <title>Screening, Identification and Application of a Plant Lactobacillus Strain.</title>
        <authorList>
            <person name="Li Y.L."/>
        </authorList>
    </citation>
    <scope>NUCLEOTIDE SEQUENCE [LARGE SCALE GENOMIC DNA]</scope>
    <source>
        <strain evidence="11 12">JDB</strain>
    </source>
</reference>
<comment type="similarity">
    <text evidence="9">Belongs to the QueG family.</text>
</comment>
<feature type="binding site" evidence="9">
    <location>
        <position position="260"/>
    </location>
    <ligand>
        <name>[4Fe-4S] cluster</name>
        <dbReference type="ChEBI" id="CHEBI:49883"/>
        <label>1</label>
    </ligand>
</feature>
<feature type="binding site" evidence="9">
    <location>
        <begin position="253"/>
        <end position="254"/>
    </location>
    <ligand>
        <name>cob(II)alamin</name>
        <dbReference type="ChEBI" id="CHEBI:16304"/>
    </ligand>
</feature>
<feature type="active site" description="Proton donor" evidence="9">
    <location>
        <position position="145"/>
    </location>
</feature>
<feature type="binding site" evidence="9">
    <location>
        <position position="169"/>
    </location>
    <ligand>
        <name>cob(II)alamin</name>
        <dbReference type="ChEBI" id="CHEBI:16304"/>
    </ligand>
</feature>
<dbReference type="InterPro" id="IPR004453">
    <property type="entry name" value="QueG"/>
</dbReference>
<comment type="cofactor">
    <cofactor evidence="9">
        <name>[4Fe-4S] cluster</name>
        <dbReference type="ChEBI" id="CHEBI:49883"/>
    </cofactor>
    <text evidence="9">Binds 2 [4Fe-4S] clusters per monomer.</text>
</comment>
<keyword evidence="12" id="KW-1185">Reference proteome</keyword>
<evidence type="ECO:0000256" key="4">
    <source>
        <dbReference type="ARBA" id="ARBA00022723"/>
    </source>
</evidence>
<feature type="binding site" evidence="9">
    <location>
        <position position="235"/>
    </location>
    <ligand>
        <name>tRNA</name>
        <dbReference type="ChEBI" id="CHEBI:17843"/>
    </ligand>
</feature>
<feature type="binding site" evidence="9">
    <location>
        <position position="256"/>
    </location>
    <ligand>
        <name>[4Fe-4S] cluster</name>
        <dbReference type="ChEBI" id="CHEBI:49883"/>
        <label>2</label>
    </ligand>
</feature>
<feature type="binding site" evidence="9">
    <location>
        <position position="68"/>
    </location>
    <ligand>
        <name>cob(II)alamin</name>
        <dbReference type="ChEBI" id="CHEBI:16304"/>
    </ligand>
</feature>
<dbReference type="PANTHER" id="PTHR30002">
    <property type="entry name" value="EPOXYQUEUOSINE REDUCTASE"/>
    <property type="match status" value="1"/>
</dbReference>
<feature type="binding site" evidence="9">
    <location>
        <position position="226"/>
    </location>
    <ligand>
        <name>[4Fe-4S] cluster</name>
        <dbReference type="ChEBI" id="CHEBI:49883"/>
        <label>2</label>
    </ligand>
</feature>
<feature type="binding site" evidence="9">
    <location>
        <position position="253"/>
    </location>
    <ligand>
        <name>[4Fe-4S] cluster</name>
        <dbReference type="ChEBI" id="CHEBI:49883"/>
        <label>2</label>
    </ligand>
</feature>
<name>A0ABU9A1S5_9PSED</name>
<dbReference type="NCBIfam" id="TIGR00276">
    <property type="entry name" value="tRNA epoxyqueuosine(34) reductase QueG"/>
    <property type="match status" value="1"/>
</dbReference>
<organism evidence="11 12">
    <name type="scientific">Pseudomonas shirazensis</name>
    <dbReference type="NCBI Taxonomy" id="2745494"/>
    <lineage>
        <taxon>Bacteria</taxon>
        <taxon>Pseudomonadati</taxon>
        <taxon>Pseudomonadota</taxon>
        <taxon>Gammaproteobacteria</taxon>
        <taxon>Pseudomonadales</taxon>
        <taxon>Pseudomonadaceae</taxon>
        <taxon>Pseudomonas</taxon>
    </lineage>
</organism>
<dbReference type="Pfam" id="PF08331">
    <property type="entry name" value="QueG_DUF1730"/>
    <property type="match status" value="1"/>
</dbReference>
<comment type="caution">
    <text evidence="11">The sequence shown here is derived from an EMBL/GenBank/DDBJ whole genome shotgun (WGS) entry which is preliminary data.</text>
</comment>
<feature type="binding site" evidence="9">
    <location>
        <position position="145"/>
    </location>
    <ligand>
        <name>cob(II)alamin</name>
        <dbReference type="ChEBI" id="CHEBI:16304"/>
    </ligand>
</feature>
<accession>A0ABU9A1S5</accession>
<dbReference type="Gene3D" id="3.30.70.20">
    <property type="match status" value="1"/>
</dbReference>
<comment type="subcellular location">
    <subcellularLocation>
        <location evidence="9">Cytoplasm</location>
    </subcellularLocation>
</comment>
<dbReference type="PROSITE" id="PS00198">
    <property type="entry name" value="4FE4S_FER_1"/>
    <property type="match status" value="1"/>
</dbReference>
<feature type="binding site" evidence="9">
    <location>
        <position position="166"/>
    </location>
    <ligand>
        <name>cob(II)alamin</name>
        <dbReference type="ChEBI" id="CHEBI:16304"/>
    </ligand>
</feature>
<feature type="binding site" evidence="9">
    <location>
        <position position="200"/>
    </location>
    <ligand>
        <name>[4Fe-4S] cluster</name>
        <dbReference type="ChEBI" id="CHEBI:49883"/>
        <label>1</label>
    </ligand>
</feature>
<proteinExistence type="inferred from homology"/>
<dbReference type="HAMAP" id="MF_00916">
    <property type="entry name" value="QueG"/>
    <property type="match status" value="1"/>
</dbReference>
<evidence type="ECO:0000313" key="11">
    <source>
        <dbReference type="EMBL" id="MEK2610530.1"/>
    </source>
</evidence>
<keyword evidence="3 9" id="KW-0819">tRNA processing</keyword>
<evidence type="ECO:0000256" key="6">
    <source>
        <dbReference type="ARBA" id="ARBA00023002"/>
    </source>
</evidence>
<feature type="binding site" evidence="9">
    <location>
        <position position="206"/>
    </location>
    <ligand>
        <name>[4Fe-4S] cluster</name>
        <dbReference type="ChEBI" id="CHEBI:49883"/>
        <label>1</label>
    </ligand>
</feature>
<evidence type="ECO:0000256" key="1">
    <source>
        <dbReference type="ARBA" id="ARBA00022485"/>
    </source>
</evidence>
<evidence type="ECO:0000256" key="5">
    <source>
        <dbReference type="ARBA" id="ARBA00022785"/>
    </source>
</evidence>
<dbReference type="PROSITE" id="PS51379">
    <property type="entry name" value="4FE4S_FER_2"/>
    <property type="match status" value="1"/>
</dbReference>
<dbReference type="InterPro" id="IPR017900">
    <property type="entry name" value="4Fe4S_Fe_S_CS"/>
</dbReference>
<evidence type="ECO:0000256" key="2">
    <source>
        <dbReference type="ARBA" id="ARBA00022490"/>
    </source>
</evidence>
<keyword evidence="5 9" id="KW-0671">Queuosine biosynthesis</keyword>
<keyword evidence="9" id="KW-0170">Cobalt</keyword>
<keyword evidence="7 9" id="KW-0408">Iron</keyword>
<evidence type="ECO:0000256" key="8">
    <source>
        <dbReference type="ARBA" id="ARBA00023014"/>
    </source>
</evidence>
<keyword evidence="2 9" id="KW-0963">Cytoplasm</keyword>
<protein>
    <recommendedName>
        <fullName evidence="9">Epoxyqueuosine reductase</fullName>
        <ecNumber evidence="9">1.17.99.6</ecNumber>
    </recommendedName>
    <alternativeName>
        <fullName evidence="9">Queuosine biosynthesis protein QueG</fullName>
    </alternativeName>
</protein>
<evidence type="ECO:0000256" key="7">
    <source>
        <dbReference type="ARBA" id="ARBA00023004"/>
    </source>
</evidence>
<dbReference type="EC" id="1.17.99.6" evidence="9"/>
<feature type="binding site" evidence="9">
    <location>
        <position position="228"/>
    </location>
    <ligand>
        <name>cob(II)alamin</name>
        <dbReference type="ChEBI" id="CHEBI:16304"/>
    </ligand>
</feature>
<dbReference type="EMBL" id="JBBNAW010000014">
    <property type="protein sequence ID" value="MEK2610530.1"/>
    <property type="molecule type" value="Genomic_DNA"/>
</dbReference>
<keyword evidence="4 9" id="KW-0479">Metal-binding</keyword>
<comment type="cofactor">
    <cofactor evidence="9">
        <name>cob(II)alamin</name>
        <dbReference type="ChEBI" id="CHEBI:16304"/>
    </cofactor>
</comment>
<comment type="function">
    <text evidence="9">Catalyzes the conversion of epoxyqueuosine (oQ) to queuosine (Q), which is a hypermodified base found in the wobble positions of tRNA(Asp), tRNA(Asn), tRNA(His) and tRNA(Tyr).</text>
</comment>
<keyword evidence="9" id="KW-0846">Cobalamin</keyword>
<keyword evidence="1 9" id="KW-0004">4Fe-4S</keyword>
<feature type="binding site" evidence="9">
    <location>
        <position position="210"/>
    </location>
    <ligand>
        <name>[4Fe-4S] cluster</name>
        <dbReference type="ChEBI" id="CHEBI:49883"/>
        <label>2</label>
    </ligand>
</feature>
<feature type="binding site" evidence="9">
    <location>
        <position position="180"/>
    </location>
    <ligand>
        <name>cob(II)alamin</name>
        <dbReference type="ChEBI" id="CHEBI:16304"/>
    </ligand>
</feature>
<evidence type="ECO:0000256" key="3">
    <source>
        <dbReference type="ARBA" id="ARBA00022694"/>
    </source>
</evidence>
<dbReference type="Proteomes" id="UP001386972">
    <property type="component" value="Unassembled WGS sequence"/>
</dbReference>
<keyword evidence="6 9" id="KW-0560">Oxidoreductase</keyword>
<evidence type="ECO:0000313" key="12">
    <source>
        <dbReference type="Proteomes" id="UP001386972"/>
    </source>
</evidence>
<feature type="domain" description="4Fe-4S ferredoxin-type" evidence="10">
    <location>
        <begin position="190"/>
        <end position="220"/>
    </location>
</feature>
<sequence>MPCPSMSVCIPDLAALAQSIKDWGRELGFAHVGIAGVDLGEHEQHLERWLAAGYHGELDYMAAHGSKRSHPEQLIPGTLRVISLRMDYLPGDTRMAQVLAQPEKAYVSRYALGRDYHKLVRKRVQHLADRIQADIGPFGFRAFVDSAPVLEKAIAQEAGLGWIGKNTLLLNRKAGSYFFLAELFVDLPLPVDEAQTSEHCGRCQACLDVCPTNAFVGPYVLDARRCISYLTIELKQAIPVELRAMIGNRVFGCDDCQIVCPWNRFARPTQENDFKPRHGLDNAGLAELFMWDEATFLGNTEGSPLRRAGYERWLRNLAVGLGNAPSTIPVLEALQARREYPSELVREHVEWALAQHAERQAQPAS</sequence>
<dbReference type="PANTHER" id="PTHR30002:SF4">
    <property type="entry name" value="EPOXYQUEUOSINE REDUCTASE"/>
    <property type="match status" value="1"/>
</dbReference>
<dbReference type="GO" id="GO:0052693">
    <property type="term" value="F:epoxyqueuosine reductase activity"/>
    <property type="evidence" value="ECO:0007669"/>
    <property type="project" value="UniProtKB-EC"/>
</dbReference>
<dbReference type="SUPFAM" id="SSF46548">
    <property type="entry name" value="alpha-helical ferredoxin"/>
    <property type="match status" value="1"/>
</dbReference>
<evidence type="ECO:0000259" key="10">
    <source>
        <dbReference type="PROSITE" id="PS51379"/>
    </source>
</evidence>